<name>A0A3B1ANF9_9ZZZZ</name>
<proteinExistence type="predicted"/>
<protein>
    <submittedName>
        <fullName evidence="1">Uncharacterized protein</fullName>
    </submittedName>
</protein>
<reference evidence="1" key="1">
    <citation type="submission" date="2018-06" db="EMBL/GenBank/DDBJ databases">
        <authorList>
            <person name="Zhirakovskaya E."/>
        </authorList>
    </citation>
    <scope>NUCLEOTIDE SEQUENCE</scope>
</reference>
<gene>
    <name evidence="1" type="ORF">MNBD_GAMMA25-360</name>
</gene>
<accession>A0A3B1ANF9</accession>
<dbReference type="AlphaFoldDB" id="A0A3B1ANF9"/>
<organism evidence="1">
    <name type="scientific">hydrothermal vent metagenome</name>
    <dbReference type="NCBI Taxonomy" id="652676"/>
    <lineage>
        <taxon>unclassified sequences</taxon>
        <taxon>metagenomes</taxon>
        <taxon>ecological metagenomes</taxon>
    </lineage>
</organism>
<evidence type="ECO:0000313" key="1">
    <source>
        <dbReference type="EMBL" id="VAX07486.1"/>
    </source>
</evidence>
<dbReference type="EMBL" id="UOFY01000017">
    <property type="protein sequence ID" value="VAX07486.1"/>
    <property type="molecule type" value="Genomic_DNA"/>
</dbReference>
<sequence length="37" mass="4532">MGVYDFFDFLYDFLFMGVYDFLIYDFLSNHSARFLSD</sequence>